<gene>
    <name evidence="2" type="ORF">MCOR_49234</name>
</gene>
<keyword evidence="3" id="KW-1185">Reference proteome</keyword>
<dbReference type="Proteomes" id="UP000507470">
    <property type="component" value="Unassembled WGS sequence"/>
</dbReference>
<accession>A0A6J8E8Y8</accession>
<proteinExistence type="predicted"/>
<feature type="compositionally biased region" description="Basic and acidic residues" evidence="1">
    <location>
        <begin position="106"/>
        <end position="120"/>
    </location>
</feature>
<evidence type="ECO:0000256" key="1">
    <source>
        <dbReference type="SAM" id="MobiDB-lite"/>
    </source>
</evidence>
<dbReference type="AlphaFoldDB" id="A0A6J8E8Y8"/>
<protein>
    <submittedName>
        <fullName evidence="2">Uncharacterized protein</fullName>
    </submittedName>
</protein>
<sequence>MVIDPTEKFAATACQDRNIRVIRLEVHNREPRIFERPCKFLTQRFEKKYSSYNVYICMEITARDDKHDAKQTPGPRYQEAEVATNNNNNETLEMRSPKVLSRHLVSQKEDGLRDQNRKLY</sequence>
<feature type="region of interest" description="Disordered" evidence="1">
    <location>
        <begin position="65"/>
        <end position="120"/>
    </location>
</feature>
<reference evidence="2 3" key="1">
    <citation type="submission" date="2020-06" db="EMBL/GenBank/DDBJ databases">
        <authorList>
            <person name="Li R."/>
            <person name="Bekaert M."/>
        </authorList>
    </citation>
    <scope>NUCLEOTIDE SEQUENCE [LARGE SCALE GENOMIC DNA]</scope>
    <source>
        <strain evidence="3">wild</strain>
    </source>
</reference>
<evidence type="ECO:0000313" key="2">
    <source>
        <dbReference type="EMBL" id="CAC5416638.1"/>
    </source>
</evidence>
<organism evidence="2 3">
    <name type="scientific">Mytilus coruscus</name>
    <name type="common">Sea mussel</name>
    <dbReference type="NCBI Taxonomy" id="42192"/>
    <lineage>
        <taxon>Eukaryota</taxon>
        <taxon>Metazoa</taxon>
        <taxon>Spiralia</taxon>
        <taxon>Lophotrochozoa</taxon>
        <taxon>Mollusca</taxon>
        <taxon>Bivalvia</taxon>
        <taxon>Autobranchia</taxon>
        <taxon>Pteriomorphia</taxon>
        <taxon>Mytilida</taxon>
        <taxon>Mytiloidea</taxon>
        <taxon>Mytilidae</taxon>
        <taxon>Mytilinae</taxon>
        <taxon>Mytilus</taxon>
    </lineage>
</organism>
<name>A0A6J8E8Y8_MYTCO</name>
<dbReference type="EMBL" id="CACVKT020008665">
    <property type="protein sequence ID" value="CAC5416638.1"/>
    <property type="molecule type" value="Genomic_DNA"/>
</dbReference>
<evidence type="ECO:0000313" key="3">
    <source>
        <dbReference type="Proteomes" id="UP000507470"/>
    </source>
</evidence>